<keyword evidence="3" id="KW-1185">Reference proteome</keyword>
<evidence type="ECO:0000313" key="3">
    <source>
        <dbReference type="Proteomes" id="UP000817854"/>
    </source>
</evidence>
<protein>
    <recommendedName>
        <fullName evidence="1">Contractile injection system tube protein N-terminal domain-containing protein</fullName>
    </recommendedName>
</protein>
<organism evidence="2 3">
    <name type="scientific">Flavobacterium jejuense</name>
    <dbReference type="NCBI Taxonomy" id="1544455"/>
    <lineage>
        <taxon>Bacteria</taxon>
        <taxon>Pseudomonadati</taxon>
        <taxon>Bacteroidota</taxon>
        <taxon>Flavobacteriia</taxon>
        <taxon>Flavobacteriales</taxon>
        <taxon>Flavobacteriaceae</taxon>
        <taxon>Flavobacterium</taxon>
    </lineage>
</organism>
<dbReference type="Pfam" id="PF19266">
    <property type="entry name" value="CIS_tube"/>
    <property type="match status" value="1"/>
</dbReference>
<reference evidence="2 3" key="2">
    <citation type="submission" date="2019-05" db="EMBL/GenBank/DDBJ databases">
        <authorList>
            <person name="Lianzixin W."/>
        </authorList>
    </citation>
    <scope>NUCLEOTIDE SEQUENCE [LARGE SCALE GENOMIC DNA]</scope>
    <source>
        <strain evidence="2 3">EC11</strain>
    </source>
</reference>
<dbReference type="EMBL" id="VEVQ02000011">
    <property type="protein sequence ID" value="NHN27091.1"/>
    <property type="molecule type" value="Genomic_DNA"/>
</dbReference>
<accession>A0ABX0IV83</accession>
<dbReference type="Proteomes" id="UP000817854">
    <property type="component" value="Unassembled WGS sequence"/>
</dbReference>
<gene>
    <name evidence="2" type="ORF">FIA58_015515</name>
</gene>
<evidence type="ECO:0000313" key="2">
    <source>
        <dbReference type="EMBL" id="NHN27091.1"/>
    </source>
</evidence>
<dbReference type="InterPro" id="IPR045361">
    <property type="entry name" value="CIS_tube_prot_N"/>
</dbReference>
<reference evidence="3" key="1">
    <citation type="submission" date="2019-05" db="EMBL/GenBank/DDBJ databases">
        <title>Flavobacterium profundi sp. nov., isolated from a deep-sea seamount.</title>
        <authorList>
            <person name="Zhang D.-C."/>
        </authorList>
    </citation>
    <scope>NUCLEOTIDE SEQUENCE [LARGE SCALE GENOMIC DNA]</scope>
    <source>
        <strain evidence="3">EC11</strain>
    </source>
</reference>
<dbReference type="RefSeq" id="WP_140963427.1">
    <property type="nucleotide sequence ID" value="NZ_VEVQ02000011.1"/>
</dbReference>
<evidence type="ECO:0000259" key="1">
    <source>
        <dbReference type="Pfam" id="PF19266"/>
    </source>
</evidence>
<reference evidence="2 3" key="3">
    <citation type="submission" date="2020-02" db="EMBL/GenBank/DDBJ databases">
        <title>Flavobacterium profundi sp. nov., isolated from a deep-sea seamount.</title>
        <authorList>
            <person name="Zhang D.-C."/>
        </authorList>
    </citation>
    <scope>NUCLEOTIDE SEQUENCE [LARGE SCALE GENOMIC DNA]</scope>
    <source>
        <strain evidence="2 3">EC11</strain>
    </source>
</reference>
<proteinExistence type="predicted"/>
<comment type="caution">
    <text evidence="2">The sequence shown here is derived from an EMBL/GenBank/DDBJ whole genome shotgun (WGS) entry which is preliminary data.</text>
</comment>
<name>A0ABX0IV83_9FLAO</name>
<feature type="domain" description="Contractile injection system tube protein N-terminal" evidence="1">
    <location>
        <begin position="10"/>
        <end position="192"/>
    </location>
</feature>
<sequence>MILGLLGIIDKMRIEVFPTKEYAEPPKKTIFVQLNPEKYSMKHNVEFCENQAMGTSGTDLRFNRIEGEEVNFEFFFDSSGIVPPGKIKDGKGEESLLDAVGDIANALKPAIVNPFGEVETVEKEVEEFKNLLMGYDGETHQTAYLKLLWGGYSLSCRLKSMDIEYTLFRKDGRPIRAKVRCVFKGTIDYKLMVAKENKNSPDLTHERTFKMNDNLALLSESIYQNNTFYIDVAKNNKLLSFRQIDFGQKIKFPPIK</sequence>